<dbReference type="InterPro" id="IPR000629">
    <property type="entry name" value="RNA-helicase_DEAD-box_CS"/>
</dbReference>
<dbReference type="PROSITE" id="PS00039">
    <property type="entry name" value="DEAD_ATP_HELICASE"/>
    <property type="match status" value="1"/>
</dbReference>
<keyword evidence="7 13" id="KW-0378">Hydrolase</keyword>
<sequence length="680" mass="74864">MVEDFILKSRNGQPTSTNAAPILPPGAQPPIPRSAVLSVIGNRVQPRTPTLALPPRAAAPLSARPFPAPSIVSPLRTPTQPGTNVPRQAIAREQAPALNPVTAFASPSSAGGAAPNPIVQSSSPTAAPNRKQAVIESLVEVPLSIAKEVSERAAELAAKSQCTFQVVLERNRALVRIGNPDLVTRIMARKLLNDLVATLLPKIEETFPKSPEKPDARTGSLPTQGAKFSSALDGWNAPIRVESQDSPVIEGVLVKNFYKEHPEITALTREQVSAFRKENMDINVRSLSKQPLAAEIPKPIMRFEHAFGEYPEIMKQLLAKFEKPSPIQCQSWPILLSGRDMVGIAQTGTGKTLAFLLPAFIHIRGQAPTVSKRYEGPTVLVLSPTRELAIQIYDESRKYTYRNINSACCYGGACRGDQMSQLRKNPEIVIATPGRLNDLVEMMAVSLRKVSYLVLDEADRMLDMGFEPQIRQILDYMTSNRQTVMTSATWPPNVRKLSAKYLQDPVQVIIGSLDLSSALTVTQRFRMVRSDEKFPILLNLMKSLKPTDRAIVFCGRKLTTDGVARKLQQSGINAESIHGDRDQREREAALRHLRTGKSRILVATDVASRGLDVPEITVVVNFDFPQNIEEYVHRVGRTGRANAFGSSYTLMTAADRRFGPELVKILGNAKQQIPEWLRNL</sequence>
<evidence type="ECO:0000256" key="6">
    <source>
        <dbReference type="ARBA" id="ARBA00022741"/>
    </source>
</evidence>
<accession>A0AAJ7L3M0</accession>
<organism evidence="17 18">
    <name type="scientific">Galendromus occidentalis</name>
    <name type="common">western predatory mite</name>
    <dbReference type="NCBI Taxonomy" id="34638"/>
    <lineage>
        <taxon>Eukaryota</taxon>
        <taxon>Metazoa</taxon>
        <taxon>Ecdysozoa</taxon>
        <taxon>Arthropoda</taxon>
        <taxon>Chelicerata</taxon>
        <taxon>Arachnida</taxon>
        <taxon>Acari</taxon>
        <taxon>Parasitiformes</taxon>
        <taxon>Mesostigmata</taxon>
        <taxon>Gamasina</taxon>
        <taxon>Phytoseioidea</taxon>
        <taxon>Phytoseiidae</taxon>
        <taxon>Typhlodrominae</taxon>
        <taxon>Galendromus</taxon>
    </lineage>
</organism>
<evidence type="ECO:0000313" key="17">
    <source>
        <dbReference type="Proteomes" id="UP000694867"/>
    </source>
</evidence>
<dbReference type="CDD" id="cd18787">
    <property type="entry name" value="SF2_C_DEAD"/>
    <property type="match status" value="1"/>
</dbReference>
<comment type="catalytic activity">
    <reaction evidence="12">
        <text>ATP + H2O = ADP + phosphate + H(+)</text>
        <dbReference type="Rhea" id="RHEA:13065"/>
        <dbReference type="ChEBI" id="CHEBI:15377"/>
        <dbReference type="ChEBI" id="CHEBI:15378"/>
        <dbReference type="ChEBI" id="CHEBI:30616"/>
        <dbReference type="ChEBI" id="CHEBI:43474"/>
        <dbReference type="ChEBI" id="CHEBI:456216"/>
        <dbReference type="EC" id="3.6.4.13"/>
    </reaction>
</comment>
<keyword evidence="17" id="KW-1185">Reference proteome</keyword>
<feature type="region of interest" description="Disordered" evidence="14">
    <location>
        <begin position="103"/>
        <end position="125"/>
    </location>
</feature>
<evidence type="ECO:0000256" key="13">
    <source>
        <dbReference type="RuleBase" id="RU000492"/>
    </source>
</evidence>
<evidence type="ECO:0000256" key="5">
    <source>
        <dbReference type="ARBA" id="ARBA00022552"/>
    </source>
</evidence>
<dbReference type="FunFam" id="3.40.50.300:FF:000008">
    <property type="entry name" value="ATP-dependent RNA helicase RhlB"/>
    <property type="match status" value="1"/>
</dbReference>
<dbReference type="Gene3D" id="3.40.50.300">
    <property type="entry name" value="P-loop containing nucleotide triphosphate hydrolases"/>
    <property type="match status" value="2"/>
</dbReference>
<dbReference type="GO" id="GO:0003676">
    <property type="term" value="F:nucleic acid binding"/>
    <property type="evidence" value="ECO:0007669"/>
    <property type="project" value="InterPro"/>
</dbReference>
<evidence type="ECO:0000259" key="15">
    <source>
        <dbReference type="PROSITE" id="PS51192"/>
    </source>
</evidence>
<feature type="domain" description="Helicase ATP-binding" evidence="15">
    <location>
        <begin position="332"/>
        <end position="508"/>
    </location>
</feature>
<evidence type="ECO:0000256" key="12">
    <source>
        <dbReference type="ARBA" id="ARBA00047984"/>
    </source>
</evidence>
<dbReference type="FunFam" id="3.40.50.300:FF:000079">
    <property type="entry name" value="probable ATP-dependent RNA helicase DDX17"/>
    <property type="match status" value="1"/>
</dbReference>
<dbReference type="Pfam" id="PF00270">
    <property type="entry name" value="DEAD"/>
    <property type="match status" value="1"/>
</dbReference>
<dbReference type="AlphaFoldDB" id="A0AAJ7L3M0"/>
<name>A0AAJ7L3M0_9ACAR</name>
<dbReference type="InterPro" id="IPR011545">
    <property type="entry name" value="DEAD/DEAH_box_helicase_dom"/>
</dbReference>
<feature type="domain" description="Helicase C-terminal" evidence="16">
    <location>
        <begin position="536"/>
        <end position="680"/>
    </location>
</feature>
<dbReference type="GO" id="GO:0016787">
    <property type="term" value="F:hydrolase activity"/>
    <property type="evidence" value="ECO:0007669"/>
    <property type="project" value="UniProtKB-KW"/>
</dbReference>
<evidence type="ECO:0000256" key="4">
    <source>
        <dbReference type="ARBA" id="ARBA00022517"/>
    </source>
</evidence>
<protein>
    <recommendedName>
        <fullName evidence="3">RNA helicase</fullName>
        <ecNumber evidence="3">3.6.4.13</ecNumber>
    </recommendedName>
</protein>
<evidence type="ECO:0000256" key="1">
    <source>
        <dbReference type="ARBA" id="ARBA00004604"/>
    </source>
</evidence>
<evidence type="ECO:0000256" key="8">
    <source>
        <dbReference type="ARBA" id="ARBA00022806"/>
    </source>
</evidence>
<feature type="compositionally biased region" description="Low complexity" evidence="14">
    <location>
        <begin position="105"/>
        <end position="115"/>
    </location>
</feature>
<evidence type="ECO:0000256" key="3">
    <source>
        <dbReference type="ARBA" id="ARBA00012552"/>
    </source>
</evidence>
<evidence type="ECO:0000259" key="16">
    <source>
        <dbReference type="PROSITE" id="PS51194"/>
    </source>
</evidence>
<evidence type="ECO:0000256" key="11">
    <source>
        <dbReference type="ARBA" id="ARBA00037449"/>
    </source>
</evidence>
<dbReference type="SUPFAM" id="SSF52540">
    <property type="entry name" value="P-loop containing nucleoside triphosphate hydrolases"/>
    <property type="match status" value="1"/>
</dbReference>
<evidence type="ECO:0000256" key="2">
    <source>
        <dbReference type="ARBA" id="ARBA00009334"/>
    </source>
</evidence>
<comment type="similarity">
    <text evidence="2">Belongs to the DEAD box helicase family. DDX5/DBP2 subfamily.</text>
</comment>
<evidence type="ECO:0000256" key="10">
    <source>
        <dbReference type="ARBA" id="ARBA00023242"/>
    </source>
</evidence>
<evidence type="ECO:0000313" key="18">
    <source>
        <dbReference type="RefSeq" id="XP_018494764.1"/>
    </source>
</evidence>
<evidence type="ECO:0000256" key="9">
    <source>
        <dbReference type="ARBA" id="ARBA00022840"/>
    </source>
</evidence>
<proteinExistence type="inferred from homology"/>
<dbReference type="Proteomes" id="UP000694867">
    <property type="component" value="Unplaced"/>
</dbReference>
<dbReference type="CDD" id="cd00268">
    <property type="entry name" value="DEADc"/>
    <property type="match status" value="1"/>
</dbReference>
<dbReference type="InterPro" id="IPR027417">
    <property type="entry name" value="P-loop_NTPase"/>
</dbReference>
<comment type="subcellular location">
    <subcellularLocation>
        <location evidence="1">Nucleus</location>
        <location evidence="1">Nucleolus</location>
    </subcellularLocation>
</comment>
<keyword evidence="10" id="KW-0539">Nucleus</keyword>
<keyword evidence="5" id="KW-0698">rRNA processing</keyword>
<keyword evidence="9 13" id="KW-0067">ATP-binding</keyword>
<dbReference type="InterPro" id="IPR044742">
    <property type="entry name" value="DEAD/DEAH_RhlB"/>
</dbReference>
<comment type="function">
    <text evidence="11">ATP-dependent RNA helicase required for 60S ribosomal subunit synthesis. Involved in efficient pre-rRNA processing, predominantly at site A3, which is necessary for the normal formation of 25S and 5.8S rRNAs.</text>
</comment>
<dbReference type="PROSITE" id="PS51194">
    <property type="entry name" value="HELICASE_CTER"/>
    <property type="match status" value="1"/>
</dbReference>
<gene>
    <name evidence="18" type="primary">LOC100902212</name>
</gene>
<dbReference type="PROSITE" id="PS51192">
    <property type="entry name" value="HELICASE_ATP_BIND_1"/>
    <property type="match status" value="1"/>
</dbReference>
<reference evidence="18" key="1">
    <citation type="submission" date="2025-08" db="UniProtKB">
        <authorList>
            <consortium name="RefSeq"/>
        </authorList>
    </citation>
    <scope>IDENTIFICATION</scope>
</reference>
<dbReference type="PANTHER" id="PTHR47958">
    <property type="entry name" value="ATP-DEPENDENT RNA HELICASE DBP3"/>
    <property type="match status" value="1"/>
</dbReference>
<evidence type="ECO:0000256" key="14">
    <source>
        <dbReference type="SAM" id="MobiDB-lite"/>
    </source>
</evidence>
<dbReference type="RefSeq" id="XP_018494764.1">
    <property type="nucleotide sequence ID" value="XM_018639248.1"/>
</dbReference>
<evidence type="ECO:0000256" key="7">
    <source>
        <dbReference type="ARBA" id="ARBA00022801"/>
    </source>
</evidence>
<dbReference type="GO" id="GO:0003724">
    <property type="term" value="F:RNA helicase activity"/>
    <property type="evidence" value="ECO:0007669"/>
    <property type="project" value="UniProtKB-EC"/>
</dbReference>
<dbReference type="SMART" id="SM00490">
    <property type="entry name" value="HELICc"/>
    <property type="match status" value="1"/>
</dbReference>
<keyword evidence="8 13" id="KW-0347">Helicase</keyword>
<dbReference type="Pfam" id="PF00271">
    <property type="entry name" value="Helicase_C"/>
    <property type="match status" value="1"/>
</dbReference>
<dbReference type="InterPro" id="IPR001650">
    <property type="entry name" value="Helicase_C-like"/>
</dbReference>
<feature type="region of interest" description="Disordered" evidence="14">
    <location>
        <begin position="1"/>
        <end position="28"/>
    </location>
</feature>
<dbReference type="GeneID" id="100902212"/>
<dbReference type="EC" id="3.6.4.13" evidence="3"/>
<dbReference type="GO" id="GO:0005524">
    <property type="term" value="F:ATP binding"/>
    <property type="evidence" value="ECO:0007669"/>
    <property type="project" value="UniProtKB-KW"/>
</dbReference>
<keyword evidence="4" id="KW-0690">Ribosome biogenesis</keyword>
<keyword evidence="6 13" id="KW-0547">Nucleotide-binding</keyword>
<dbReference type="KEGG" id="goe:100902212"/>
<dbReference type="InterPro" id="IPR014001">
    <property type="entry name" value="Helicase_ATP-bd"/>
</dbReference>
<dbReference type="SMART" id="SM00487">
    <property type="entry name" value="DEXDc"/>
    <property type="match status" value="1"/>
</dbReference>